<dbReference type="Pfam" id="PF22980">
    <property type="entry name" value="Myb_DNA-bind_8"/>
    <property type="match status" value="1"/>
</dbReference>
<proteinExistence type="predicted"/>
<dbReference type="InterPro" id="IPR054505">
    <property type="entry name" value="Myb_DNA-bind_8"/>
</dbReference>
<reference evidence="3 4" key="1">
    <citation type="submission" date="2017-03" db="EMBL/GenBank/DDBJ databases">
        <title>Genomes of endolithic fungi from Antarctica.</title>
        <authorList>
            <person name="Coleine C."/>
            <person name="Masonjones S."/>
            <person name="Stajich J.E."/>
        </authorList>
    </citation>
    <scope>NUCLEOTIDE SEQUENCE [LARGE SCALE GENOMIC DNA]</scope>
    <source>
        <strain evidence="3 4">CCFEE 5187</strain>
    </source>
</reference>
<accession>A0A4U0WIT8</accession>
<feature type="compositionally biased region" description="Low complexity" evidence="1">
    <location>
        <begin position="8"/>
        <end position="21"/>
    </location>
</feature>
<feature type="region of interest" description="Disordered" evidence="1">
    <location>
        <begin position="1"/>
        <end position="21"/>
    </location>
</feature>
<dbReference type="EMBL" id="NAJN01001480">
    <property type="protein sequence ID" value="TKA62924.1"/>
    <property type="molecule type" value="Genomic_DNA"/>
</dbReference>
<name>A0A4U0WIT8_9PEZI</name>
<feature type="region of interest" description="Disordered" evidence="1">
    <location>
        <begin position="76"/>
        <end position="128"/>
    </location>
</feature>
<dbReference type="Proteomes" id="UP000308768">
    <property type="component" value="Unassembled WGS sequence"/>
</dbReference>
<feature type="compositionally biased region" description="Basic and acidic residues" evidence="1">
    <location>
        <begin position="280"/>
        <end position="297"/>
    </location>
</feature>
<organism evidence="3 4">
    <name type="scientific">Cryomyces minteri</name>
    <dbReference type="NCBI Taxonomy" id="331657"/>
    <lineage>
        <taxon>Eukaryota</taxon>
        <taxon>Fungi</taxon>
        <taxon>Dikarya</taxon>
        <taxon>Ascomycota</taxon>
        <taxon>Pezizomycotina</taxon>
        <taxon>Dothideomycetes</taxon>
        <taxon>Dothideomycetes incertae sedis</taxon>
        <taxon>Cryomyces</taxon>
    </lineage>
</organism>
<sequence>MSDQEEVSSTTLTTSPATSSATFSAREVEFLMACIRNMTNDPVINFDGVALEVSHKDATVSRAMYNRIKREKIKITAPAGGVDKSTPSKKTPAKPRKAAAAAGGENGPPTTKKRSRKPNSIAQAVEEGRVGVKNEVKASYGAEGDDDGTLPAEALKGDEDDLKLAALLNDELAEMPPTTTDDQVKFLISCIRYSNNGTIDFTGVATECSIVSKGAAAKRYERLLKANGIDRKDMTSKATPSPAKPKAAAKESAASKKRKIDSANDTSDEDDERSAKSVYKKWEEEACPDKDEKIKTEEVDEGVSA</sequence>
<feature type="region of interest" description="Disordered" evidence="1">
    <location>
        <begin position="231"/>
        <end position="305"/>
    </location>
</feature>
<evidence type="ECO:0000259" key="2">
    <source>
        <dbReference type="Pfam" id="PF22980"/>
    </source>
</evidence>
<dbReference type="AlphaFoldDB" id="A0A4U0WIT8"/>
<dbReference type="STRING" id="331657.A0A4U0WIT8"/>
<evidence type="ECO:0000256" key="1">
    <source>
        <dbReference type="SAM" id="MobiDB-lite"/>
    </source>
</evidence>
<gene>
    <name evidence="3" type="ORF">B0A49_06752</name>
</gene>
<dbReference type="OrthoDB" id="3944319at2759"/>
<feature type="domain" description="Myb-like DNA-binding" evidence="2">
    <location>
        <begin position="180"/>
        <end position="228"/>
    </location>
</feature>
<feature type="compositionally biased region" description="Low complexity" evidence="1">
    <location>
        <begin position="236"/>
        <end position="252"/>
    </location>
</feature>
<evidence type="ECO:0000313" key="3">
    <source>
        <dbReference type="EMBL" id="TKA62924.1"/>
    </source>
</evidence>
<evidence type="ECO:0000313" key="4">
    <source>
        <dbReference type="Proteomes" id="UP000308768"/>
    </source>
</evidence>
<protein>
    <recommendedName>
        <fullName evidence="2">Myb-like DNA-binding domain-containing protein</fullName>
    </recommendedName>
</protein>
<keyword evidence="4" id="KW-1185">Reference proteome</keyword>
<comment type="caution">
    <text evidence="3">The sequence shown here is derived from an EMBL/GenBank/DDBJ whole genome shotgun (WGS) entry which is preliminary data.</text>
</comment>